<proteinExistence type="predicted"/>
<protein>
    <submittedName>
        <fullName evidence="1">Uncharacterized protein</fullName>
    </submittedName>
</protein>
<dbReference type="AlphaFoldDB" id="A0A8H4ZRF6"/>
<dbReference type="EMBL" id="JABEVY010000070">
    <property type="protein sequence ID" value="KAF5251354.1"/>
    <property type="molecule type" value="Genomic_DNA"/>
</dbReference>
<comment type="caution">
    <text evidence="1">The sequence shown here is derived from an EMBL/GenBank/DDBJ whole genome shotgun (WGS) entry which is preliminary data.</text>
</comment>
<organism evidence="1 2">
    <name type="scientific">Fusarium anthophilum</name>
    <dbReference type="NCBI Taxonomy" id="48485"/>
    <lineage>
        <taxon>Eukaryota</taxon>
        <taxon>Fungi</taxon>
        <taxon>Dikarya</taxon>
        <taxon>Ascomycota</taxon>
        <taxon>Pezizomycotina</taxon>
        <taxon>Sordariomycetes</taxon>
        <taxon>Hypocreomycetidae</taxon>
        <taxon>Hypocreales</taxon>
        <taxon>Nectriaceae</taxon>
        <taxon>Fusarium</taxon>
        <taxon>Fusarium fujikuroi species complex</taxon>
    </lineage>
</organism>
<name>A0A8H4ZRF6_9HYPO</name>
<sequence>MSPPQNTKKTHDIVDARESLAKQVQQDFYFAMKLHGKFLNDIKKHQSLENWIDSTIANTRKALNTYSNLPATEDVKKTSLRSGLKAILNRKHHEPRIDASGKDLEACHSSLLAAITILSQFELADIANYMAARKAQENNRACSMPPRALKP</sequence>
<dbReference type="Proteomes" id="UP000573603">
    <property type="component" value="Unassembled WGS sequence"/>
</dbReference>
<evidence type="ECO:0000313" key="2">
    <source>
        <dbReference type="Proteomes" id="UP000573603"/>
    </source>
</evidence>
<reference evidence="1 2" key="1">
    <citation type="journal article" date="2020" name="BMC Genomics">
        <title>Correction to: Identification and distribution of gene clusters required for synthesis of sphingolipid metabolism inhibitors in diverse species of the filamentous fungus Fusarium.</title>
        <authorList>
            <person name="Kim H.S."/>
            <person name="Lohmar J.M."/>
            <person name="Busman M."/>
            <person name="Brown D.W."/>
            <person name="Naumann T.A."/>
            <person name="Divon H.H."/>
            <person name="Lysoe E."/>
            <person name="Uhlig S."/>
            <person name="Proctor R.H."/>
        </authorList>
    </citation>
    <scope>NUCLEOTIDE SEQUENCE [LARGE SCALE GENOMIC DNA]</scope>
    <source>
        <strain evidence="1 2">NRRL 25214</strain>
    </source>
</reference>
<accession>A0A8H4ZRF6</accession>
<evidence type="ECO:0000313" key="1">
    <source>
        <dbReference type="EMBL" id="KAF5251354.1"/>
    </source>
</evidence>
<gene>
    <name evidence="1" type="ORF">FANTH_3546</name>
</gene>
<keyword evidence="2" id="KW-1185">Reference proteome</keyword>